<comment type="similarity">
    <text evidence="8">Belongs to the CmpA/NrtA family.</text>
</comment>
<feature type="compositionally biased region" description="Low complexity" evidence="9">
    <location>
        <begin position="33"/>
        <end position="52"/>
    </location>
</feature>
<dbReference type="PROSITE" id="PS51318">
    <property type="entry name" value="TAT"/>
    <property type="match status" value="1"/>
</dbReference>
<dbReference type="OrthoDB" id="568193at2"/>
<name>A0A2T1M250_9CHRO</name>
<evidence type="ECO:0000256" key="4">
    <source>
        <dbReference type="ARBA" id="ARBA00022519"/>
    </source>
</evidence>
<dbReference type="PANTHER" id="PTHR30024">
    <property type="entry name" value="ALIPHATIC SULFONATES-BINDING PROTEIN-RELATED"/>
    <property type="match status" value="1"/>
</dbReference>
<evidence type="ECO:0000313" key="11">
    <source>
        <dbReference type="Proteomes" id="UP000239001"/>
    </source>
</evidence>
<organism evidence="10 11">
    <name type="scientific">Aphanothece hegewaldii CCALA 016</name>
    <dbReference type="NCBI Taxonomy" id="2107694"/>
    <lineage>
        <taxon>Bacteria</taxon>
        <taxon>Bacillati</taxon>
        <taxon>Cyanobacteriota</taxon>
        <taxon>Cyanophyceae</taxon>
        <taxon>Oscillatoriophycideae</taxon>
        <taxon>Chroococcales</taxon>
        <taxon>Aphanothecaceae</taxon>
        <taxon>Aphanothece</taxon>
    </lineage>
</organism>
<dbReference type="CDD" id="cd13553">
    <property type="entry name" value="PBP2_NrtA_CpmA_like"/>
    <property type="match status" value="1"/>
</dbReference>
<feature type="region of interest" description="Disordered" evidence="9">
    <location>
        <begin position="30"/>
        <end position="53"/>
    </location>
</feature>
<gene>
    <name evidence="10" type="ORF">C7H19_04585</name>
</gene>
<dbReference type="GO" id="GO:0006811">
    <property type="term" value="P:monoatomic ion transport"/>
    <property type="evidence" value="ECO:0007669"/>
    <property type="project" value="UniProtKB-KW"/>
</dbReference>
<keyword evidence="3" id="KW-1003">Cell membrane</keyword>
<evidence type="ECO:0000256" key="2">
    <source>
        <dbReference type="ARBA" id="ARBA00022448"/>
    </source>
</evidence>
<accession>A0A2T1M250</accession>
<dbReference type="Proteomes" id="UP000239001">
    <property type="component" value="Unassembled WGS sequence"/>
</dbReference>
<keyword evidence="7" id="KW-0472">Membrane</keyword>
<dbReference type="EMBL" id="PXOH01000003">
    <property type="protein sequence ID" value="PSF38781.1"/>
    <property type="molecule type" value="Genomic_DNA"/>
</dbReference>
<keyword evidence="5" id="KW-0732">Signal</keyword>
<evidence type="ECO:0000256" key="1">
    <source>
        <dbReference type="ARBA" id="ARBA00004533"/>
    </source>
</evidence>
<dbReference type="GO" id="GO:0005886">
    <property type="term" value="C:plasma membrane"/>
    <property type="evidence" value="ECO:0007669"/>
    <property type="project" value="UniProtKB-SubCell"/>
</dbReference>
<dbReference type="SUPFAM" id="SSF53850">
    <property type="entry name" value="Periplasmic binding protein-like II"/>
    <property type="match status" value="1"/>
</dbReference>
<keyword evidence="4" id="KW-0997">Cell inner membrane</keyword>
<keyword evidence="2" id="KW-0813">Transport</keyword>
<dbReference type="AlphaFoldDB" id="A0A2T1M250"/>
<evidence type="ECO:0000256" key="8">
    <source>
        <dbReference type="ARBA" id="ARBA00024031"/>
    </source>
</evidence>
<dbReference type="InterPro" id="IPR044527">
    <property type="entry name" value="NrtA/CpmA_ABC-bd_dom"/>
</dbReference>
<evidence type="ECO:0000256" key="9">
    <source>
        <dbReference type="SAM" id="MobiDB-lite"/>
    </source>
</evidence>
<keyword evidence="11" id="KW-1185">Reference proteome</keyword>
<reference evidence="10 11" key="2">
    <citation type="submission" date="2018-03" db="EMBL/GenBank/DDBJ databases">
        <authorList>
            <person name="Keele B.F."/>
        </authorList>
    </citation>
    <scope>NUCLEOTIDE SEQUENCE [LARGE SCALE GENOMIC DNA]</scope>
    <source>
        <strain evidence="10 11">CCALA 016</strain>
    </source>
</reference>
<evidence type="ECO:0000256" key="5">
    <source>
        <dbReference type="ARBA" id="ARBA00022729"/>
    </source>
</evidence>
<proteinExistence type="inferred from homology"/>
<keyword evidence="6" id="KW-0406">Ion transport</keyword>
<protein>
    <submittedName>
        <fullName evidence="10">Bicarbonate-binding protein</fullName>
    </submittedName>
</protein>
<dbReference type="PANTHER" id="PTHR30024:SF7">
    <property type="entry name" value="NITRATE_NITRITE BINDING PROTEIN NRTA"/>
    <property type="match status" value="1"/>
</dbReference>
<evidence type="ECO:0000313" key="10">
    <source>
        <dbReference type="EMBL" id="PSF38781.1"/>
    </source>
</evidence>
<evidence type="ECO:0000256" key="3">
    <source>
        <dbReference type="ARBA" id="ARBA00022475"/>
    </source>
</evidence>
<dbReference type="InterPro" id="IPR006311">
    <property type="entry name" value="TAT_signal"/>
</dbReference>
<comment type="caution">
    <text evidence="10">The sequence shown here is derived from an EMBL/GenBank/DDBJ whole genome shotgun (WGS) entry which is preliminary data.</text>
</comment>
<evidence type="ECO:0000256" key="7">
    <source>
        <dbReference type="ARBA" id="ARBA00023136"/>
    </source>
</evidence>
<reference evidence="10 11" key="1">
    <citation type="submission" date="2018-03" db="EMBL/GenBank/DDBJ databases">
        <title>The ancient ancestry and fast evolution of plastids.</title>
        <authorList>
            <person name="Moore K.R."/>
            <person name="Magnabosco C."/>
            <person name="Momper L."/>
            <person name="Gold D.A."/>
            <person name="Bosak T."/>
            <person name="Fournier G.P."/>
        </authorList>
    </citation>
    <scope>NUCLEOTIDE SEQUENCE [LARGE SCALE GENOMIC DNA]</scope>
    <source>
        <strain evidence="10 11">CCALA 016</strain>
    </source>
</reference>
<evidence type="ECO:0000256" key="6">
    <source>
        <dbReference type="ARBA" id="ARBA00023065"/>
    </source>
</evidence>
<sequence length="446" mass="48240">MSKLSRRKFIITAGATAAGTVILHGCSSGGNQTATTTTSPSPATSPAPVAASGDAPEVTSAKLGFIALTDSAPLIIAKEKGFFDKYGMTGVEVLKQASWPVTRDNLELGSGGGGIDGAHILSPMPYQMTLGTITKTKQPVPMYILARLNTNGQAISVGNNYKDLNLSTDAKALKGALEKAKAGGKQETKFAVTFPGGTHDMWMRYWLAANGIDPTGDVSVIPVPPPQMVANMKVGNMEAFCVGEPWNAQLVNQKAGYTALVTGELWADHPEKAFTIRKDWADQNPKATKALLMAVLEAQQWCDKAENKEEMCNIISQDKWFKVPVTDIIGRSQGQIDFGNGRVEKDFPLAMKFWANNASYPYKSHDLWFLTENIRWGYIPADTDTKTVIDAVNREDLWKEAATALGVPAAEIPTSSSRGVETFFDGVKFDPEKPADYLKSLKIKKA</sequence>
<dbReference type="Pfam" id="PF13379">
    <property type="entry name" value="NMT1_2"/>
    <property type="match status" value="1"/>
</dbReference>
<dbReference type="RefSeq" id="WP_106455703.1">
    <property type="nucleotide sequence ID" value="NZ_PXOH01000003.1"/>
</dbReference>
<comment type="subcellular location">
    <subcellularLocation>
        <location evidence="1">Cell inner membrane</location>
    </subcellularLocation>
</comment>
<dbReference type="Gene3D" id="3.40.190.10">
    <property type="entry name" value="Periplasmic binding protein-like II"/>
    <property type="match status" value="2"/>
</dbReference>